<gene>
    <name evidence="2" type="ORF">KL86DPRO_70044</name>
</gene>
<proteinExistence type="predicted"/>
<feature type="region of interest" description="Disordered" evidence="1">
    <location>
        <begin position="1"/>
        <end position="40"/>
    </location>
</feature>
<protein>
    <submittedName>
        <fullName evidence="2">Uncharacterized protein</fullName>
    </submittedName>
</protein>
<dbReference type="EMBL" id="FLUQ01000007">
    <property type="protein sequence ID" value="SBW10817.1"/>
    <property type="molecule type" value="Genomic_DNA"/>
</dbReference>
<evidence type="ECO:0000256" key="1">
    <source>
        <dbReference type="SAM" id="MobiDB-lite"/>
    </source>
</evidence>
<reference evidence="2" key="1">
    <citation type="submission" date="2016-04" db="EMBL/GenBank/DDBJ databases">
        <authorList>
            <person name="Evans L.H."/>
            <person name="Alamgir A."/>
            <person name="Owens N."/>
            <person name="Weber N.D."/>
            <person name="Virtaneva K."/>
            <person name="Barbian K."/>
            <person name="Babar A."/>
            <person name="Rosenke K."/>
        </authorList>
    </citation>
    <scope>NUCLEOTIDE SEQUENCE</scope>
    <source>
        <strain evidence="2">86</strain>
    </source>
</reference>
<organism evidence="2">
    <name type="scientific">uncultured delta proteobacterium</name>
    <dbReference type="NCBI Taxonomy" id="34034"/>
    <lineage>
        <taxon>Bacteria</taxon>
        <taxon>Deltaproteobacteria</taxon>
        <taxon>environmental samples</taxon>
    </lineage>
</organism>
<accession>A0A212KGP5</accession>
<evidence type="ECO:0000313" key="2">
    <source>
        <dbReference type="EMBL" id="SBW10817.1"/>
    </source>
</evidence>
<sequence length="107" mass="11716">MHGRQAANEPLMRDGEQGASGNRTAGKDGPSPVPPGGSNVMYFVQGPAFTASQAAQGETGLPGRLRQQRASLYYTRRRVAYFFIRCQYIVSRVYLSGSRDLQGHPLK</sequence>
<name>A0A212KGP5_9DELT</name>
<dbReference type="AlphaFoldDB" id="A0A212KGP5"/>